<feature type="coiled-coil region" evidence="20">
    <location>
        <begin position="23"/>
        <end position="109"/>
    </location>
</feature>
<keyword evidence="23" id="KW-1185">Reference proteome</keyword>
<comment type="similarity">
    <text evidence="6">Belongs to the nudE family.</text>
</comment>
<dbReference type="EMBL" id="CATNWA010011844">
    <property type="protein sequence ID" value="CAI9562399.1"/>
    <property type="molecule type" value="Genomic_DNA"/>
</dbReference>
<evidence type="ECO:0000256" key="15">
    <source>
        <dbReference type="ARBA" id="ARBA00023136"/>
    </source>
</evidence>
<keyword evidence="8" id="KW-0963">Cytoplasm</keyword>
<evidence type="ECO:0000256" key="19">
    <source>
        <dbReference type="ARBA" id="ARBA00023329"/>
    </source>
</evidence>
<proteinExistence type="inferred from homology"/>
<evidence type="ECO:0000256" key="3">
    <source>
        <dbReference type="ARBA" id="ARBA00004300"/>
    </source>
</evidence>
<comment type="subcellular location">
    <subcellularLocation>
        <location evidence="5">Chromosome</location>
        <location evidence="5">Centromere</location>
        <location evidence="5">Kinetochore</location>
    </subcellularLocation>
    <subcellularLocation>
        <location evidence="4">Cleavage furrow</location>
    </subcellularLocation>
    <subcellularLocation>
        <location evidence="3">Cytoplasm</location>
        <location evidence="3">Cytoskeleton</location>
        <location evidence="3">Microtubule organizing center</location>
        <location evidence="3">Centrosome</location>
    </subcellularLocation>
    <subcellularLocation>
        <location evidence="2">Cytoplasm</location>
        <location evidence="2">Cytoskeleton</location>
        <location evidence="2">Spindle</location>
    </subcellularLocation>
    <subcellularLocation>
        <location evidence="1">Cytoplasmic vesicle membrane</location>
    </subcellularLocation>
</comment>
<keyword evidence="10" id="KW-0132">Cell division</keyword>
<evidence type="ECO:0000256" key="13">
    <source>
        <dbReference type="ARBA" id="ARBA00022838"/>
    </source>
</evidence>
<evidence type="ECO:0000256" key="20">
    <source>
        <dbReference type="SAM" id="Coils"/>
    </source>
</evidence>
<evidence type="ECO:0000256" key="14">
    <source>
        <dbReference type="ARBA" id="ARBA00023054"/>
    </source>
</evidence>
<evidence type="ECO:0000259" key="21">
    <source>
        <dbReference type="Pfam" id="PF04880"/>
    </source>
</evidence>
<dbReference type="PANTHER" id="PTHR10921">
    <property type="entry name" value="NUCLEAR DISTRIBUTION PROTEIN NUDE HOMOLOG 1"/>
    <property type="match status" value="1"/>
</dbReference>
<evidence type="ECO:0000256" key="2">
    <source>
        <dbReference type="ARBA" id="ARBA00004186"/>
    </source>
</evidence>
<evidence type="ECO:0000313" key="23">
    <source>
        <dbReference type="Proteomes" id="UP001162483"/>
    </source>
</evidence>
<accession>A0ABN9CRN3</accession>
<keyword evidence="9" id="KW-0597">Phosphoprotein</keyword>
<evidence type="ECO:0000256" key="5">
    <source>
        <dbReference type="ARBA" id="ARBA00004629"/>
    </source>
</evidence>
<evidence type="ECO:0000256" key="6">
    <source>
        <dbReference type="ARBA" id="ARBA00007429"/>
    </source>
</evidence>
<gene>
    <name evidence="22" type="ORF">SPARVUS_LOCUS5603851</name>
</gene>
<keyword evidence="14 20" id="KW-0175">Coiled coil</keyword>
<keyword evidence="7" id="KW-0158">Chromosome</keyword>
<evidence type="ECO:0000256" key="4">
    <source>
        <dbReference type="ARBA" id="ARBA00004626"/>
    </source>
</evidence>
<evidence type="ECO:0000256" key="9">
    <source>
        <dbReference type="ARBA" id="ARBA00022553"/>
    </source>
</evidence>
<name>A0ABN9CRN3_9NEOB</name>
<keyword evidence="13" id="KW-0995">Kinetochore</keyword>
<feature type="domain" description="NUDE" evidence="21">
    <location>
        <begin position="57"/>
        <end position="218"/>
    </location>
</feature>
<evidence type="ECO:0000256" key="18">
    <source>
        <dbReference type="ARBA" id="ARBA00023328"/>
    </source>
</evidence>
<dbReference type="Proteomes" id="UP001162483">
    <property type="component" value="Unassembled WGS sequence"/>
</dbReference>
<dbReference type="PANTHER" id="PTHR10921:SF2">
    <property type="entry name" value="NUCLEAR DISTRIBUTION PROTEIN NUDE HOMOLOG 1"/>
    <property type="match status" value="1"/>
</dbReference>
<keyword evidence="19" id="KW-0968">Cytoplasmic vesicle</keyword>
<evidence type="ECO:0000256" key="17">
    <source>
        <dbReference type="ARBA" id="ARBA00023306"/>
    </source>
</evidence>
<evidence type="ECO:0000256" key="1">
    <source>
        <dbReference type="ARBA" id="ARBA00004156"/>
    </source>
</evidence>
<evidence type="ECO:0000256" key="7">
    <source>
        <dbReference type="ARBA" id="ARBA00022454"/>
    </source>
</evidence>
<protein>
    <recommendedName>
        <fullName evidence="21">NUDE domain-containing protein</fullName>
    </recommendedName>
</protein>
<keyword evidence="11" id="KW-0493">Microtubule</keyword>
<evidence type="ECO:0000256" key="8">
    <source>
        <dbReference type="ARBA" id="ARBA00022490"/>
    </source>
</evidence>
<evidence type="ECO:0000256" key="10">
    <source>
        <dbReference type="ARBA" id="ARBA00022618"/>
    </source>
</evidence>
<comment type="caution">
    <text evidence="22">The sequence shown here is derived from an EMBL/GenBank/DDBJ whole genome shotgun (WGS) entry which is preliminary data.</text>
</comment>
<dbReference type="InterPro" id="IPR033494">
    <property type="entry name" value="NUDE"/>
</dbReference>
<keyword evidence="18" id="KW-0137">Centromere</keyword>
<evidence type="ECO:0000256" key="12">
    <source>
        <dbReference type="ARBA" id="ARBA00022776"/>
    </source>
</evidence>
<dbReference type="Pfam" id="PF04880">
    <property type="entry name" value="NUDE_C"/>
    <property type="match status" value="1"/>
</dbReference>
<keyword evidence="17" id="KW-0131">Cell cycle</keyword>
<reference evidence="22" key="1">
    <citation type="submission" date="2023-05" db="EMBL/GenBank/DDBJ databases">
        <authorList>
            <person name="Stuckert A."/>
        </authorList>
    </citation>
    <scope>NUCLEOTIDE SEQUENCE</scope>
</reference>
<evidence type="ECO:0000256" key="16">
    <source>
        <dbReference type="ARBA" id="ARBA00023212"/>
    </source>
</evidence>
<keyword evidence="16" id="KW-0206">Cytoskeleton</keyword>
<keyword evidence="15" id="KW-0472">Membrane</keyword>
<keyword evidence="12" id="KW-0498">Mitosis</keyword>
<sequence length="235" mass="26655">MQEKYEEQHTESYLHISTLENDLSQTRAVKDQLQKYVRELEQANDDLERVKRATIISLEDFEQRLNQAIERNAFLESELDEKENNLECIQRLKDETRDLKQELAVQQKQEKLKSFNGSSVSEHTDTAIQASIAEQSTPLGQRVSFSGQNSPVQFRTSLDDGYSGTPLTPSARISALNIVGDLLRKVGALESKLASCRNFMYEQSPSKPAAPLITRVHKLRESNENCLSVSPGEKR</sequence>
<dbReference type="InterPro" id="IPR006964">
    <property type="entry name" value="NUDE_dom"/>
</dbReference>
<evidence type="ECO:0000313" key="22">
    <source>
        <dbReference type="EMBL" id="CAI9562399.1"/>
    </source>
</evidence>
<organism evidence="22 23">
    <name type="scientific">Staurois parvus</name>
    <dbReference type="NCBI Taxonomy" id="386267"/>
    <lineage>
        <taxon>Eukaryota</taxon>
        <taxon>Metazoa</taxon>
        <taxon>Chordata</taxon>
        <taxon>Craniata</taxon>
        <taxon>Vertebrata</taxon>
        <taxon>Euteleostomi</taxon>
        <taxon>Amphibia</taxon>
        <taxon>Batrachia</taxon>
        <taxon>Anura</taxon>
        <taxon>Neobatrachia</taxon>
        <taxon>Ranoidea</taxon>
        <taxon>Ranidae</taxon>
        <taxon>Staurois</taxon>
    </lineage>
</organism>
<dbReference type="Gene3D" id="6.10.250.1080">
    <property type="match status" value="1"/>
</dbReference>
<evidence type="ECO:0000256" key="11">
    <source>
        <dbReference type="ARBA" id="ARBA00022701"/>
    </source>
</evidence>